<dbReference type="Pfam" id="PF02785">
    <property type="entry name" value="Biotin_carb_C"/>
    <property type="match status" value="1"/>
</dbReference>
<keyword evidence="10" id="KW-1185">Reference proteome</keyword>
<dbReference type="InterPro" id="IPR001882">
    <property type="entry name" value="Biotin_BS"/>
</dbReference>
<feature type="domain" description="Biotin carboxylation" evidence="6">
    <location>
        <begin position="1"/>
        <end position="89"/>
    </location>
</feature>
<dbReference type="InterPro" id="IPR005482">
    <property type="entry name" value="Biotin_COase_C"/>
</dbReference>
<dbReference type="Gene3D" id="3.30.470.20">
    <property type="entry name" value="ATP-grasp fold, B domain"/>
    <property type="match status" value="1"/>
</dbReference>
<dbReference type="InterPro" id="IPR011053">
    <property type="entry name" value="Single_hybrid_motif"/>
</dbReference>
<dbReference type="PROSITE" id="PS50980">
    <property type="entry name" value="COA_CT_NTER"/>
    <property type="match status" value="1"/>
</dbReference>
<evidence type="ECO:0000313" key="10">
    <source>
        <dbReference type="Proteomes" id="UP001139646"/>
    </source>
</evidence>
<proteinExistence type="predicted"/>
<evidence type="ECO:0000256" key="4">
    <source>
        <dbReference type="ARBA" id="ARBA00023267"/>
    </source>
</evidence>
<dbReference type="SUPFAM" id="SSF51246">
    <property type="entry name" value="Rudiment single hybrid motif"/>
    <property type="match status" value="1"/>
</dbReference>
<evidence type="ECO:0000256" key="1">
    <source>
        <dbReference type="ARBA" id="ARBA00022598"/>
    </source>
</evidence>
<dbReference type="PANTHER" id="PTHR43842">
    <property type="entry name" value="PROPIONYL-COA CARBOXYLASE BETA CHAIN"/>
    <property type="match status" value="1"/>
</dbReference>
<sequence>MSNLCGLGVRVDGYGYQNYQVTPVYDSLIAKLIVKGSDYVTTVNKVYRALCEFIIEGVNTNKSVLLNLLQLPQVKENNITTNFVEQHLTALFAKQSHPELCFSHNDNGLPTQQDFNIPIDCEGVMSPSVGVLVELCVKEGDTVFKGQTLAHLEAMKMEFPVKATLSGTITHITVAMDSPINSAELMFIIAPSDVDTGEVQIENELDLDSIRDDLLEVLQRHEQLNDDARPKAVQKRHEKGMRTARENINHLLDEDSFNEYGAMLIAAQRKRFSVDELRKMSPADGLVAGTGTVNNAIFDDDSSRCIAMSYDYTVFAGTQGIMNHKKMDRMLDLAKQWRIPVILFAEGGGGRPSDTDFNGIAGLDCHTFVAMAALSGLVPTIGIVAGRCFAGNAALLGVCDVVIATKSASIGMVGPAMIEGGGLGTFTAEEVGPVSVQSPNGVIDILVENEQEAVDTAKKYLSYFQGAVTNWQSDDQRKLRHYIPENRMRIYNIRDLISTIADIDTVLEIRQDFAPGIITSLIRIEGKPFGLIANNPSYLGGAIDAVSGDKMSRFMRLCNAFNIPMISLCDTPGFMVGPEAEKQATVRHIARIFAAAGSLTVPFFTIVLRKGYGLGAQAMAAGSMHSPVFTASWPTGEFGAMGVEGAISLAFSKQLAAIDDINEREKMFKSLVDKAYENGKALNMASYMEIDAVIDPLDTRKWILRGLKATPQPNNKTETKHSFIDTW</sequence>
<accession>A0ABS9X0M1</accession>
<evidence type="ECO:0000256" key="2">
    <source>
        <dbReference type="ARBA" id="ARBA00022741"/>
    </source>
</evidence>
<dbReference type="InterPro" id="IPR029045">
    <property type="entry name" value="ClpP/crotonase-like_dom_sf"/>
</dbReference>
<dbReference type="PROSITE" id="PS00188">
    <property type="entry name" value="BIOTIN"/>
    <property type="match status" value="1"/>
</dbReference>
<evidence type="ECO:0000259" key="5">
    <source>
        <dbReference type="PROSITE" id="PS50968"/>
    </source>
</evidence>
<dbReference type="PANTHER" id="PTHR43842:SF2">
    <property type="entry name" value="PROPIONYL-COA CARBOXYLASE BETA CHAIN, MITOCHONDRIAL"/>
    <property type="match status" value="1"/>
</dbReference>
<dbReference type="InterPro" id="IPR000089">
    <property type="entry name" value="Biotin_lipoyl"/>
</dbReference>
<keyword evidence="3" id="KW-0067">ATP-binding</keyword>
<dbReference type="Proteomes" id="UP001139646">
    <property type="component" value="Unassembled WGS sequence"/>
</dbReference>
<comment type="caution">
    <text evidence="9">The sequence shown here is derived from an EMBL/GenBank/DDBJ whole genome shotgun (WGS) entry which is preliminary data.</text>
</comment>
<dbReference type="CDD" id="cd06850">
    <property type="entry name" value="biotinyl_domain"/>
    <property type="match status" value="1"/>
</dbReference>
<keyword evidence="4" id="KW-0092">Biotin</keyword>
<dbReference type="SUPFAM" id="SSF51230">
    <property type="entry name" value="Single hybrid motif"/>
    <property type="match status" value="1"/>
</dbReference>
<protein>
    <submittedName>
        <fullName evidence="9">Biotin carboxylase</fullName>
    </submittedName>
</protein>
<dbReference type="PROSITE" id="PS50968">
    <property type="entry name" value="BIOTINYL_LIPOYL"/>
    <property type="match status" value="1"/>
</dbReference>
<dbReference type="Pfam" id="PF01039">
    <property type="entry name" value="Carboxyl_trans"/>
    <property type="match status" value="1"/>
</dbReference>
<dbReference type="InterPro" id="IPR011764">
    <property type="entry name" value="Biotin_carboxylation_dom"/>
</dbReference>
<feature type="domain" description="CoA carboxyltransferase N-terminal" evidence="7">
    <location>
        <begin position="208"/>
        <end position="476"/>
    </location>
</feature>
<dbReference type="InterPro" id="IPR034733">
    <property type="entry name" value="AcCoA_carboxyl_beta"/>
</dbReference>
<feature type="domain" description="Lipoyl-binding" evidence="5">
    <location>
        <begin position="112"/>
        <end position="190"/>
    </location>
</feature>
<keyword evidence="1" id="KW-0436">Ligase</keyword>
<keyword evidence="2" id="KW-0547">Nucleotide-binding</keyword>
<dbReference type="SUPFAM" id="SSF52096">
    <property type="entry name" value="ClpP/crotonase"/>
    <property type="match status" value="2"/>
</dbReference>
<dbReference type="Gene3D" id="2.40.50.100">
    <property type="match status" value="1"/>
</dbReference>
<evidence type="ECO:0000259" key="7">
    <source>
        <dbReference type="PROSITE" id="PS50980"/>
    </source>
</evidence>
<reference evidence="9" key="1">
    <citation type="submission" date="2022-01" db="EMBL/GenBank/DDBJ databases">
        <title>Colwellia maritima, isolated from seawater.</title>
        <authorList>
            <person name="Kristyanto S."/>
            <person name="Jung J."/>
            <person name="Jeon C.O."/>
        </authorList>
    </citation>
    <scope>NUCLEOTIDE SEQUENCE</scope>
    <source>
        <strain evidence="9">MSW7</strain>
    </source>
</reference>
<dbReference type="InterPro" id="IPR011054">
    <property type="entry name" value="Rudment_hybrid_motif"/>
</dbReference>
<dbReference type="Gene3D" id="3.90.226.10">
    <property type="entry name" value="2-enoyl-CoA Hydratase, Chain A, domain 1"/>
    <property type="match status" value="2"/>
</dbReference>
<dbReference type="EMBL" id="JAKKSL010000002">
    <property type="protein sequence ID" value="MCI2283803.1"/>
    <property type="molecule type" value="Genomic_DNA"/>
</dbReference>
<feature type="domain" description="CoA carboxyltransferase C-terminal" evidence="8">
    <location>
        <begin position="470"/>
        <end position="709"/>
    </location>
</feature>
<evidence type="ECO:0000256" key="3">
    <source>
        <dbReference type="ARBA" id="ARBA00022840"/>
    </source>
</evidence>
<dbReference type="InterPro" id="IPR011763">
    <property type="entry name" value="COA_CT_C"/>
</dbReference>
<dbReference type="InterPro" id="IPR051047">
    <property type="entry name" value="AccD/PCCB"/>
</dbReference>
<dbReference type="Pfam" id="PF00364">
    <property type="entry name" value="Biotin_lipoyl"/>
    <property type="match status" value="1"/>
</dbReference>
<evidence type="ECO:0000313" key="9">
    <source>
        <dbReference type="EMBL" id="MCI2283803.1"/>
    </source>
</evidence>
<dbReference type="PROSITE" id="PS50979">
    <property type="entry name" value="BC"/>
    <property type="match status" value="1"/>
</dbReference>
<evidence type="ECO:0000259" key="6">
    <source>
        <dbReference type="PROSITE" id="PS50979"/>
    </source>
</evidence>
<dbReference type="RefSeq" id="WP_242287016.1">
    <property type="nucleotide sequence ID" value="NZ_JAKKSL010000002.1"/>
</dbReference>
<organism evidence="9 10">
    <name type="scientific">Colwellia maritima</name>
    <dbReference type="NCBI Taxonomy" id="2912588"/>
    <lineage>
        <taxon>Bacteria</taxon>
        <taxon>Pseudomonadati</taxon>
        <taxon>Pseudomonadota</taxon>
        <taxon>Gammaproteobacteria</taxon>
        <taxon>Alteromonadales</taxon>
        <taxon>Colwelliaceae</taxon>
        <taxon>Colwellia</taxon>
    </lineage>
</organism>
<dbReference type="SMART" id="SM00878">
    <property type="entry name" value="Biotin_carb_C"/>
    <property type="match status" value="1"/>
</dbReference>
<dbReference type="InterPro" id="IPR011762">
    <property type="entry name" value="COA_CT_N"/>
</dbReference>
<evidence type="ECO:0000259" key="8">
    <source>
        <dbReference type="PROSITE" id="PS50989"/>
    </source>
</evidence>
<gene>
    <name evidence="9" type="ORF">L3081_10845</name>
</gene>
<name>A0ABS9X0M1_9GAMM</name>
<dbReference type="PROSITE" id="PS50989">
    <property type="entry name" value="COA_CT_CTER"/>
    <property type="match status" value="1"/>
</dbReference>